<dbReference type="InterPro" id="IPR007895">
    <property type="entry name" value="MASE1"/>
</dbReference>
<dbReference type="InterPro" id="IPR006189">
    <property type="entry name" value="CHASE_dom"/>
</dbReference>
<feature type="transmembrane region" description="Helical" evidence="6">
    <location>
        <begin position="194"/>
        <end position="214"/>
    </location>
</feature>
<protein>
    <submittedName>
        <fullName evidence="8">CHASE domain-containing protein</fullName>
    </submittedName>
</protein>
<organism evidence="8 9">
    <name type="scientific">Marinobacterium weihaiense</name>
    <dbReference type="NCBI Taxonomy" id="2851016"/>
    <lineage>
        <taxon>Bacteria</taxon>
        <taxon>Pseudomonadati</taxon>
        <taxon>Pseudomonadota</taxon>
        <taxon>Gammaproteobacteria</taxon>
        <taxon>Oceanospirillales</taxon>
        <taxon>Oceanospirillaceae</taxon>
        <taxon>Marinobacterium</taxon>
    </lineage>
</organism>
<evidence type="ECO:0000256" key="4">
    <source>
        <dbReference type="ARBA" id="ARBA00022989"/>
    </source>
</evidence>
<feature type="transmembrane region" description="Helical" evidence="6">
    <location>
        <begin position="6"/>
        <end position="28"/>
    </location>
</feature>
<feature type="transmembrane region" description="Helical" evidence="6">
    <location>
        <begin position="162"/>
        <end position="182"/>
    </location>
</feature>
<evidence type="ECO:0000256" key="1">
    <source>
        <dbReference type="ARBA" id="ARBA00004651"/>
    </source>
</evidence>
<keyword evidence="2" id="KW-1003">Cell membrane</keyword>
<dbReference type="Pfam" id="PF05231">
    <property type="entry name" value="MASE1"/>
    <property type="match status" value="1"/>
</dbReference>
<dbReference type="EMBL" id="JAHQZT010000005">
    <property type="protein sequence ID" value="MBV0932754.1"/>
    <property type="molecule type" value="Genomic_DNA"/>
</dbReference>
<dbReference type="RefSeq" id="WP_217334180.1">
    <property type="nucleotide sequence ID" value="NZ_JAHQZT010000005.1"/>
</dbReference>
<dbReference type="SMART" id="SM01079">
    <property type="entry name" value="CHASE"/>
    <property type="match status" value="1"/>
</dbReference>
<feature type="transmembrane region" description="Helical" evidence="6">
    <location>
        <begin position="485"/>
        <end position="504"/>
    </location>
</feature>
<sequence>MKPAAPSMSIISANLLLALGYMLMGLACSYTGMHEQIAPLWLPAGLALAALLRSGCKLLPGVALGSLSVNLAIPALQGPLAPHHVYAALVIASGAVVQGWMAMCLLQRLGADPLKPVRERWMTPFVLYSGVVVCLVNASLGTLAVTVFNQGGSTADMLENGVSWWLGDSFGVLLGTPLFLAIADAKRQRAQLNLAARLLGVLLAVVLVNQYYLLHLNGVLKQSFAQDTQLLDARIQAIIQQNLRDLSRIGQSLGKEPDVTAHVFREQVEPLMADNPALRAYSWDPLIQSHQRADFEAQTRQQLQWPEYQVYGESPTDRPTLIPVQFVEPLATNRAALGFNLYSMPDRRRWVELAQARGEAVATEVLYLTQAPDEPGLLVMQPVYRLVGNDLLNSRRELRGFVVGVFTVSRLLDAAQVSTDGRLIGLRVSEAGEEPFYDTWLVKGDNDRKGLRQAFSVQLAQQEWQIDARAGPDYLSTHPVSQAQYLQILLVGVSALGVLLILAMHHRERLLEARVRQQTEDLAWQALHDDLTRLQNRKGLKQRLE</sequence>
<evidence type="ECO:0000256" key="3">
    <source>
        <dbReference type="ARBA" id="ARBA00022692"/>
    </source>
</evidence>
<name>A0ABS6M900_9GAMM</name>
<dbReference type="Pfam" id="PF03924">
    <property type="entry name" value="CHASE"/>
    <property type="match status" value="1"/>
</dbReference>
<feature type="domain" description="CHASE" evidence="7">
    <location>
        <begin position="255"/>
        <end position="418"/>
    </location>
</feature>
<keyword evidence="4 6" id="KW-1133">Transmembrane helix</keyword>
<evidence type="ECO:0000259" key="7">
    <source>
        <dbReference type="PROSITE" id="PS50839"/>
    </source>
</evidence>
<dbReference type="PROSITE" id="PS50839">
    <property type="entry name" value="CHASE"/>
    <property type="match status" value="1"/>
</dbReference>
<keyword evidence="9" id="KW-1185">Reference proteome</keyword>
<evidence type="ECO:0000313" key="9">
    <source>
        <dbReference type="Proteomes" id="UP000755551"/>
    </source>
</evidence>
<dbReference type="Proteomes" id="UP000755551">
    <property type="component" value="Unassembled WGS sequence"/>
</dbReference>
<feature type="transmembrane region" description="Helical" evidence="6">
    <location>
        <begin position="126"/>
        <end position="150"/>
    </location>
</feature>
<proteinExistence type="predicted"/>
<evidence type="ECO:0000256" key="2">
    <source>
        <dbReference type="ARBA" id="ARBA00022475"/>
    </source>
</evidence>
<comment type="subcellular location">
    <subcellularLocation>
        <location evidence="1">Cell membrane</location>
        <topology evidence="1">Multi-pass membrane protein</topology>
    </subcellularLocation>
</comment>
<evidence type="ECO:0000256" key="6">
    <source>
        <dbReference type="SAM" id="Phobius"/>
    </source>
</evidence>
<accession>A0ABS6M900</accession>
<reference evidence="8 9" key="1">
    <citation type="submission" date="2021-06" db="EMBL/GenBank/DDBJ databases">
        <title>Bacterium isolated from marine sediment.</title>
        <authorList>
            <person name="Zhu K.-L."/>
            <person name="Du Z.-J."/>
            <person name="Liang Q.-Y."/>
        </authorList>
    </citation>
    <scope>NUCLEOTIDE SEQUENCE [LARGE SCALE GENOMIC DNA]</scope>
    <source>
        <strain evidence="8 9">A346</strain>
    </source>
</reference>
<evidence type="ECO:0000313" key="8">
    <source>
        <dbReference type="EMBL" id="MBV0932754.1"/>
    </source>
</evidence>
<keyword evidence="3 6" id="KW-0812">Transmembrane</keyword>
<keyword evidence="5 6" id="KW-0472">Membrane</keyword>
<evidence type="ECO:0000256" key="5">
    <source>
        <dbReference type="ARBA" id="ARBA00023136"/>
    </source>
</evidence>
<comment type="caution">
    <text evidence="8">The sequence shown here is derived from an EMBL/GenBank/DDBJ whole genome shotgun (WGS) entry which is preliminary data.</text>
</comment>
<dbReference type="PROSITE" id="PS51257">
    <property type="entry name" value="PROKAR_LIPOPROTEIN"/>
    <property type="match status" value="1"/>
</dbReference>
<gene>
    <name evidence="8" type="ORF">KTN04_05320</name>
</gene>
<feature type="transmembrane region" description="Helical" evidence="6">
    <location>
        <begin position="85"/>
        <end position="106"/>
    </location>
</feature>